<protein>
    <submittedName>
        <fullName evidence="1">Uncharacterized protein</fullName>
    </submittedName>
</protein>
<comment type="caution">
    <text evidence="1">The sequence shown here is derived from an EMBL/GenBank/DDBJ whole genome shotgun (WGS) entry which is preliminary data.</text>
</comment>
<dbReference type="Proteomes" id="UP000180043">
    <property type="component" value="Unassembled WGS sequence"/>
</dbReference>
<evidence type="ECO:0000313" key="1">
    <source>
        <dbReference type="EMBL" id="OHU46061.1"/>
    </source>
</evidence>
<gene>
    <name evidence="1" type="ORF">BKG82_28040</name>
</gene>
<evidence type="ECO:0000313" key="2">
    <source>
        <dbReference type="Proteomes" id="UP000180043"/>
    </source>
</evidence>
<organism evidence="1 2">
    <name type="scientific">Mycobacteroides chelonae</name>
    <name type="common">Mycobacterium chelonae</name>
    <dbReference type="NCBI Taxonomy" id="1774"/>
    <lineage>
        <taxon>Bacteria</taxon>
        <taxon>Bacillati</taxon>
        <taxon>Actinomycetota</taxon>
        <taxon>Actinomycetes</taxon>
        <taxon>Mycobacteriales</taxon>
        <taxon>Mycobacteriaceae</taxon>
        <taxon>Mycobacteroides</taxon>
    </lineage>
</organism>
<dbReference type="EMBL" id="MLIQ01000049">
    <property type="protein sequence ID" value="OHU46061.1"/>
    <property type="molecule type" value="Genomic_DNA"/>
</dbReference>
<sequence length="101" mass="9952">MDFGLMGIGEIEGLLTGLEGFNLGNMAANLASTGIAHSVTPPGSELASATATTNIQAQVAQLDAVCQASGANVMAFLAVSQGNKAGSVLTDVATAAPFTVL</sequence>
<dbReference type="AlphaFoldDB" id="A0A1S1LCB5"/>
<name>A0A1S1LCB5_MYCCH</name>
<reference evidence="1 2" key="1">
    <citation type="submission" date="2016-10" db="EMBL/GenBank/DDBJ databases">
        <title>Evaluation of Human, Veterinary and Environmental Mycobacterium chelonae Isolates by Core Genome Phylogenomic Analysis, Targeted Gene Comparison, and Anti-microbial Susceptibility Patterns: A Tale of Mistaken Identities.</title>
        <authorList>
            <person name="Fogelson S.B."/>
            <person name="Camus A.C."/>
            <person name="Lorenz W."/>
            <person name="Vasireddy R."/>
            <person name="Vasireddy S."/>
            <person name="Smith T."/>
            <person name="Brown-Elliott B.A."/>
            <person name="Wallace R.J.Jr."/>
            <person name="Hasan N.A."/>
            <person name="Reischl U."/>
            <person name="Sanchez S."/>
        </authorList>
    </citation>
    <scope>NUCLEOTIDE SEQUENCE [LARGE SCALE GENOMIC DNA]</scope>
    <source>
        <strain evidence="1 2">15515</strain>
    </source>
</reference>
<accession>A0A1S1LCB5</accession>
<proteinExistence type="predicted"/>